<keyword evidence="2" id="KW-0472">Membrane</keyword>
<evidence type="ECO:0000313" key="5">
    <source>
        <dbReference type="Proteomes" id="UP000657385"/>
    </source>
</evidence>
<proteinExistence type="predicted"/>
<dbReference type="PANTHER" id="PTHR23242">
    <property type="entry name" value="TRANSCRIPTION FACTOR HOXA13"/>
    <property type="match status" value="1"/>
</dbReference>
<evidence type="ECO:0000256" key="2">
    <source>
        <dbReference type="SAM" id="Phobius"/>
    </source>
</evidence>
<evidence type="ECO:0000313" key="4">
    <source>
        <dbReference type="EMBL" id="MBF9073349.1"/>
    </source>
</evidence>
<feature type="region of interest" description="Disordered" evidence="1">
    <location>
        <begin position="229"/>
        <end position="251"/>
    </location>
</feature>
<sequence>MERRQLLRGQRRLALVVVTGTLVIAMIGFVGSYDAVMRLAQRNGFGWFAYVLPVGIDVGITVFLALDLLLTWMRIPLALLRQLAWLLTAATVVFNAASAWPNPLATSMHAVVPLLFVAAIEAARHMVGRMAQIEANQFMEGTRLGRWFFAPVATFRLWRRRQLWELRNYQDALEMERRRLVFRARLRSRYGLFWRQKAPVDQILLLKLANLGERLPEFELEIARIEPEPAPAPPVRPALPPAPTEPEQGVTEPVEEQQEAVPVTVPSTPTVFGAGTPIEQYQHGFDEYTRQHGAHPNAEQLSAWLFEQHDIKGRTGEPLRVGYLLRLLPSFQARWTAAQQAAPHVPADAETEPVADPVPAGVSGASDVSADASGPSLPQG</sequence>
<keyword evidence="2" id="KW-1133">Transmembrane helix</keyword>
<feature type="transmembrane region" description="Helical" evidence="2">
    <location>
        <begin position="12"/>
        <end position="33"/>
    </location>
</feature>
<dbReference type="Pfam" id="PF10935">
    <property type="entry name" value="DUF2637"/>
    <property type="match status" value="1"/>
</dbReference>
<dbReference type="EMBL" id="JADPRT010000022">
    <property type="protein sequence ID" value="MBF9073349.1"/>
    <property type="molecule type" value="Genomic_DNA"/>
</dbReference>
<accession>A0A931B8M7</accession>
<feature type="transmembrane region" description="Helical" evidence="2">
    <location>
        <begin position="45"/>
        <end position="70"/>
    </location>
</feature>
<comment type="caution">
    <text evidence="3">The sequence shown here is derived from an EMBL/GenBank/DDBJ whole genome shotgun (WGS) entry which is preliminary data.</text>
</comment>
<feature type="transmembrane region" description="Helical" evidence="2">
    <location>
        <begin position="82"/>
        <end position="100"/>
    </location>
</feature>
<evidence type="ECO:0000256" key="1">
    <source>
        <dbReference type="SAM" id="MobiDB-lite"/>
    </source>
</evidence>
<feature type="compositionally biased region" description="Low complexity" evidence="1">
    <location>
        <begin position="358"/>
        <end position="380"/>
    </location>
</feature>
<dbReference type="AlphaFoldDB" id="A0A931B8M7"/>
<feature type="region of interest" description="Disordered" evidence="1">
    <location>
        <begin position="342"/>
        <end position="380"/>
    </location>
</feature>
<dbReference type="InterPro" id="IPR021235">
    <property type="entry name" value="DUF2637"/>
</dbReference>
<reference evidence="3" key="1">
    <citation type="submission" date="2020-11" db="EMBL/GenBank/DDBJ databases">
        <title>Isolation and identification of active actinomycetes.</title>
        <authorList>
            <person name="Yu B."/>
        </authorList>
    </citation>
    <scope>NUCLEOTIDE SEQUENCE</scope>
    <source>
        <strain evidence="3">NEAU-YB345</strain>
    </source>
</reference>
<keyword evidence="5" id="KW-1185">Reference proteome</keyword>
<dbReference type="RefSeq" id="WP_196194029.1">
    <property type="nucleotide sequence ID" value="NZ_JADPRT010000004.1"/>
</dbReference>
<evidence type="ECO:0000313" key="3">
    <source>
        <dbReference type="EMBL" id="MBF9068895.1"/>
    </source>
</evidence>
<keyword evidence="2" id="KW-0812">Transmembrane</keyword>
<organism evidence="3 5">
    <name type="scientific">Streptacidiphilus fuscans</name>
    <dbReference type="NCBI Taxonomy" id="2789292"/>
    <lineage>
        <taxon>Bacteria</taxon>
        <taxon>Bacillati</taxon>
        <taxon>Actinomycetota</taxon>
        <taxon>Actinomycetes</taxon>
        <taxon>Kitasatosporales</taxon>
        <taxon>Streptomycetaceae</taxon>
        <taxon>Streptacidiphilus</taxon>
    </lineage>
</organism>
<protein>
    <submittedName>
        <fullName evidence="3">DUF2637 domain-containing protein</fullName>
    </submittedName>
</protein>
<feature type="compositionally biased region" description="Pro residues" evidence="1">
    <location>
        <begin position="229"/>
        <end position="244"/>
    </location>
</feature>
<dbReference type="EMBL" id="JADPRT010000004">
    <property type="protein sequence ID" value="MBF9068895.1"/>
    <property type="molecule type" value="Genomic_DNA"/>
</dbReference>
<dbReference type="PANTHER" id="PTHR23242:SF9">
    <property type="entry name" value="TRANSCRIPTION FACTOR HOXA13"/>
    <property type="match status" value="1"/>
</dbReference>
<gene>
    <name evidence="3" type="ORF">I2501_12765</name>
    <name evidence="4" type="ORF">I2501_35580</name>
</gene>
<name>A0A931B8M7_9ACTN</name>
<dbReference type="Proteomes" id="UP000657385">
    <property type="component" value="Unassembled WGS sequence"/>
</dbReference>